<dbReference type="GO" id="GO:0045739">
    <property type="term" value="P:positive regulation of DNA repair"/>
    <property type="evidence" value="ECO:0007669"/>
    <property type="project" value="UniProtKB-UniRule"/>
</dbReference>
<keyword evidence="5 14" id="KW-0227">DNA damage</keyword>
<dbReference type="PROSITE" id="PS50089">
    <property type="entry name" value="ZF_RING_2"/>
    <property type="match status" value="1"/>
</dbReference>
<evidence type="ECO:0000256" key="12">
    <source>
        <dbReference type="ARBA" id="ARBA00077266"/>
    </source>
</evidence>
<dbReference type="GO" id="GO:0006302">
    <property type="term" value="P:double-strand break repair"/>
    <property type="evidence" value="ECO:0007669"/>
    <property type="project" value="UniProtKB-UniRule"/>
</dbReference>
<feature type="compositionally biased region" description="Low complexity" evidence="16">
    <location>
        <begin position="290"/>
        <end position="307"/>
    </location>
</feature>
<proteinExistence type="inferred from homology"/>
<dbReference type="GO" id="GO:0061630">
    <property type="term" value="F:ubiquitin protein ligase activity"/>
    <property type="evidence" value="ECO:0007669"/>
    <property type="project" value="UniProtKB-EC"/>
</dbReference>
<comment type="caution">
    <text evidence="18">The sequence shown here is derived from an EMBL/GenBank/DDBJ whole genome shotgun (WGS) entry which is preliminary data.</text>
</comment>
<feature type="region of interest" description="Disordered" evidence="16">
    <location>
        <begin position="189"/>
        <end position="532"/>
    </location>
</feature>
<dbReference type="InterPro" id="IPR013083">
    <property type="entry name" value="Znf_RING/FYVE/PHD"/>
</dbReference>
<comment type="pathway">
    <text evidence="14">Protein modification; protein ubiquitination.</text>
</comment>
<keyword evidence="11 14" id="KW-0539">Nucleus</keyword>
<dbReference type="CDD" id="cd16550">
    <property type="entry name" value="RING-HC_RNF168"/>
    <property type="match status" value="1"/>
</dbReference>
<feature type="compositionally biased region" description="Polar residues" evidence="16">
    <location>
        <begin position="189"/>
        <end position="201"/>
    </location>
</feature>
<dbReference type="GO" id="GO:0005634">
    <property type="term" value="C:nucleus"/>
    <property type="evidence" value="ECO:0007669"/>
    <property type="project" value="UniProtKB-SubCell"/>
</dbReference>
<feature type="compositionally biased region" description="Polar residues" evidence="16">
    <location>
        <begin position="445"/>
        <end position="459"/>
    </location>
</feature>
<feature type="compositionally biased region" description="Polar residues" evidence="16">
    <location>
        <begin position="257"/>
        <end position="270"/>
    </location>
</feature>
<dbReference type="GO" id="GO:0031491">
    <property type="term" value="F:nucleosome binding"/>
    <property type="evidence" value="ECO:0007669"/>
    <property type="project" value="TreeGrafter"/>
</dbReference>
<evidence type="ECO:0000256" key="1">
    <source>
        <dbReference type="ARBA" id="ARBA00000900"/>
    </source>
</evidence>
<feature type="domain" description="RING-type" evidence="17">
    <location>
        <begin position="26"/>
        <end position="65"/>
    </location>
</feature>
<evidence type="ECO:0000256" key="3">
    <source>
        <dbReference type="ARBA" id="ARBA00022679"/>
    </source>
</evidence>
<dbReference type="Gene3D" id="3.30.40.10">
    <property type="entry name" value="Zinc/RING finger domain, C3HC4 (zinc finger)"/>
    <property type="match status" value="1"/>
</dbReference>
<keyword evidence="6 14" id="KW-0863">Zinc-finger</keyword>
<dbReference type="Proteomes" id="UP000823561">
    <property type="component" value="Chromosome 15"/>
</dbReference>
<reference evidence="18" key="1">
    <citation type="submission" date="2020-10" db="EMBL/GenBank/DDBJ databases">
        <title>Chromosome-scale genome assembly of the Allis shad, Alosa alosa.</title>
        <authorList>
            <person name="Margot Z."/>
            <person name="Christophe K."/>
            <person name="Cabau C."/>
            <person name="Louis A."/>
            <person name="Berthelot C."/>
            <person name="Parey E."/>
            <person name="Roest Crollius H."/>
            <person name="Montfort J."/>
            <person name="Robinson-Rechavi M."/>
            <person name="Bucao C."/>
            <person name="Bouchez O."/>
            <person name="Gislard M."/>
            <person name="Lluch J."/>
            <person name="Milhes M."/>
            <person name="Lampietro C."/>
            <person name="Lopez Roques C."/>
            <person name="Donnadieu C."/>
            <person name="Braasch I."/>
            <person name="Desvignes T."/>
            <person name="Postlethwait J."/>
            <person name="Bobe J."/>
            <person name="Guiguen Y."/>
        </authorList>
    </citation>
    <scope>NUCLEOTIDE SEQUENCE</scope>
    <source>
        <strain evidence="18">M-15738</strain>
        <tissue evidence="18">Blood</tissue>
    </source>
</reference>
<comment type="subcellular location">
    <subcellularLocation>
        <location evidence="14">Nucleus</location>
    </subcellularLocation>
    <text evidence="14">Localizes to double-strand breaks (DSBs) sites of DNA damage.</text>
</comment>
<dbReference type="EMBL" id="JADWDJ010000015">
    <property type="protein sequence ID" value="KAG5269241.1"/>
    <property type="molecule type" value="Genomic_DNA"/>
</dbReference>
<evidence type="ECO:0000256" key="6">
    <source>
        <dbReference type="ARBA" id="ARBA00022771"/>
    </source>
</evidence>
<comment type="caution">
    <text evidence="14">Lacks conserved residue(s) required for the propagation of feature annotation.</text>
</comment>
<evidence type="ECO:0000256" key="13">
    <source>
        <dbReference type="ARBA" id="ARBA00079844"/>
    </source>
</evidence>
<keyword evidence="10 14" id="KW-0234">DNA repair</keyword>
<evidence type="ECO:0000256" key="9">
    <source>
        <dbReference type="ARBA" id="ARBA00022853"/>
    </source>
</evidence>
<keyword evidence="19" id="KW-1185">Reference proteome</keyword>
<feature type="compositionally biased region" description="Basic and acidic residues" evidence="16">
    <location>
        <begin position="370"/>
        <end position="419"/>
    </location>
</feature>
<evidence type="ECO:0000256" key="2">
    <source>
        <dbReference type="ARBA" id="ARBA00012483"/>
    </source>
</evidence>
<dbReference type="RefSeq" id="XP_048121339.1">
    <property type="nucleotide sequence ID" value="XM_048265382.1"/>
</dbReference>
<dbReference type="GO" id="GO:0008270">
    <property type="term" value="F:zinc ion binding"/>
    <property type="evidence" value="ECO:0007669"/>
    <property type="project" value="UniProtKB-KW"/>
</dbReference>
<evidence type="ECO:0000256" key="14">
    <source>
        <dbReference type="HAMAP-Rule" id="MF_03066"/>
    </source>
</evidence>
<dbReference type="GO" id="GO:0010212">
    <property type="term" value="P:response to ionizing radiation"/>
    <property type="evidence" value="ECO:0007669"/>
    <property type="project" value="UniProtKB-UniRule"/>
</dbReference>
<evidence type="ECO:0000256" key="5">
    <source>
        <dbReference type="ARBA" id="ARBA00022763"/>
    </source>
</evidence>
<evidence type="ECO:0000256" key="11">
    <source>
        <dbReference type="ARBA" id="ARBA00023242"/>
    </source>
</evidence>
<gene>
    <name evidence="14" type="primary">RNF168</name>
    <name evidence="18" type="ORF">AALO_G00199840</name>
</gene>
<dbReference type="InterPro" id="IPR034725">
    <property type="entry name" value="RNF168"/>
</dbReference>
<dbReference type="InterPro" id="IPR051657">
    <property type="entry name" value="RNF168/RNF169_E3_ubiq-ligase"/>
</dbReference>
<keyword evidence="15" id="KW-0175">Coiled coil</keyword>
<dbReference type="InterPro" id="IPR001841">
    <property type="entry name" value="Znf_RING"/>
</dbReference>
<dbReference type="SMART" id="SM00184">
    <property type="entry name" value="RING"/>
    <property type="match status" value="1"/>
</dbReference>
<organism evidence="18 19">
    <name type="scientific">Alosa alosa</name>
    <name type="common">allis shad</name>
    <dbReference type="NCBI Taxonomy" id="278164"/>
    <lineage>
        <taxon>Eukaryota</taxon>
        <taxon>Metazoa</taxon>
        <taxon>Chordata</taxon>
        <taxon>Craniata</taxon>
        <taxon>Vertebrata</taxon>
        <taxon>Euteleostomi</taxon>
        <taxon>Actinopterygii</taxon>
        <taxon>Neopterygii</taxon>
        <taxon>Teleostei</taxon>
        <taxon>Clupei</taxon>
        <taxon>Clupeiformes</taxon>
        <taxon>Clupeoidei</taxon>
        <taxon>Clupeidae</taxon>
        <taxon>Alosa</taxon>
    </lineage>
</organism>
<accession>A0AAV6G6P3</accession>
<feature type="compositionally biased region" description="Low complexity" evidence="16">
    <location>
        <begin position="481"/>
        <end position="513"/>
    </location>
</feature>
<evidence type="ECO:0000313" key="19">
    <source>
        <dbReference type="Proteomes" id="UP000823561"/>
    </source>
</evidence>
<comment type="catalytic activity">
    <reaction evidence="1 14">
        <text>S-ubiquitinyl-[E2 ubiquitin-conjugating enzyme]-L-cysteine + [acceptor protein]-L-lysine = [E2 ubiquitin-conjugating enzyme]-L-cysteine + N(6)-ubiquitinyl-[acceptor protein]-L-lysine.</text>
        <dbReference type="EC" id="2.3.2.27"/>
    </reaction>
</comment>
<dbReference type="GeneID" id="125308786"/>
<feature type="coiled-coil region" evidence="15">
    <location>
        <begin position="126"/>
        <end position="179"/>
    </location>
</feature>
<sequence>MPPVSEVEIAVPEEGAGGLSRSDCLCPVCLEIFLEPVTLPCTHTFCKSCFLETVDKSNMCCPLCRKRVSTWARLNNRKNTLVNVDLWQRIQNAFPEQCQRRLSGQEDDYSTLLIATPKVCQPGELRREYEDEVSKVEKERRALEEAERRASEEYIQRLLAEDEQRLAEERRRQEENEQKDEWLARQISQELNSDTNSQVSSRPIEISPPQKKKPSAGDIQKFFGPVRSKNGNASDSSPSSSLLANKENIRNLGLSMLSPQRSDSSVSHSLPTLDYYGPSAHSSGHFPDHVSSSPCSPSSVSSSFSSSNDFEVLDATSPERSTSSASAKRKSRVMEEAEGEGAAATLTPKRSCGAPSVAALGPSLLQQLSRQEEELQERRRQEEEDRQLALRLQREMDREERSRATDRSKSSTDPYELRQKTPRRSAATGRAGDGGGGNDEEATPLTPNVTHSSPSQTKVQAAGSRRRPQADQGKTAKRRQSAPPAATAAAGSTSANSATTTTPTAAANSAATPLKKSSKQITITDLFNCMGR</sequence>
<evidence type="ECO:0000256" key="4">
    <source>
        <dbReference type="ARBA" id="ARBA00022723"/>
    </source>
</evidence>
<evidence type="ECO:0000256" key="15">
    <source>
        <dbReference type="SAM" id="Coils"/>
    </source>
</evidence>
<name>A0AAV6G6P3_9TELE</name>
<evidence type="ECO:0000259" key="17">
    <source>
        <dbReference type="PROSITE" id="PS50089"/>
    </source>
</evidence>
<comment type="domain">
    <text evidence="14">The MIU motif (motif interacting with ubiquitin) mediates the interaction with both 'Lys-48'- and 'Lys-63'-linked ubiquitin chains. The UMI motif mediates interaction with ubiquitin with a preference for 'Lys-63'-linked ubiquitin. The specificity for different types of ubiquitin is mediated by juxtaposition of ubiquitin-binding motifs (MIU and UMI motifs) with LR motifs (LRMs).</text>
</comment>
<evidence type="ECO:0000256" key="16">
    <source>
        <dbReference type="SAM" id="MobiDB-lite"/>
    </source>
</evidence>
<comment type="similarity">
    <text evidence="14">Belongs to the RNF168 family.</text>
</comment>
<dbReference type="GO" id="GO:0006325">
    <property type="term" value="P:chromatin organization"/>
    <property type="evidence" value="ECO:0007669"/>
    <property type="project" value="UniProtKB-KW"/>
</dbReference>
<evidence type="ECO:0000256" key="10">
    <source>
        <dbReference type="ARBA" id="ARBA00023204"/>
    </source>
</evidence>
<evidence type="ECO:0000256" key="8">
    <source>
        <dbReference type="ARBA" id="ARBA00022833"/>
    </source>
</evidence>
<dbReference type="EC" id="2.3.2.27" evidence="2"/>
<dbReference type="AlphaFoldDB" id="A0AAV6G6P3"/>
<dbReference type="GO" id="GO:0042393">
    <property type="term" value="F:histone binding"/>
    <property type="evidence" value="ECO:0007669"/>
    <property type="project" value="UniProtKB-UniRule"/>
</dbReference>
<feature type="short sequence motif" description="UMI motif" evidence="14">
    <location>
        <begin position="152"/>
        <end position="160"/>
    </location>
</feature>
<keyword evidence="8 14" id="KW-0862">Zinc</keyword>
<dbReference type="PANTHER" id="PTHR23328:SF1">
    <property type="entry name" value="E3 UBIQUITIN-PROTEIN LIGASE RNF168"/>
    <property type="match status" value="1"/>
</dbReference>
<dbReference type="CDD" id="cd22265">
    <property type="entry name" value="UDM1_RNF168"/>
    <property type="match status" value="1"/>
</dbReference>
<keyword evidence="3 14" id="KW-0808">Transferase</keyword>
<protein>
    <recommendedName>
        <fullName evidence="2">RING-type E3 ubiquitin transferase</fullName>
        <ecNumber evidence="2">2.3.2.27</ecNumber>
    </recommendedName>
    <alternativeName>
        <fullName evidence="12 13">RING-type E3 ubiquitin transferase RNF168</fullName>
    </alternativeName>
</protein>
<dbReference type="GO" id="GO:0043130">
    <property type="term" value="F:ubiquitin binding"/>
    <property type="evidence" value="ECO:0007669"/>
    <property type="project" value="UniProtKB-UniRule"/>
</dbReference>
<evidence type="ECO:0000256" key="7">
    <source>
        <dbReference type="ARBA" id="ARBA00022786"/>
    </source>
</evidence>
<dbReference type="Pfam" id="PF13923">
    <property type="entry name" value="zf-C3HC4_2"/>
    <property type="match status" value="1"/>
</dbReference>
<keyword evidence="4 14" id="KW-0479">Metal-binding</keyword>
<evidence type="ECO:0000313" key="18">
    <source>
        <dbReference type="EMBL" id="KAG5269241.1"/>
    </source>
</evidence>
<dbReference type="GO" id="GO:0016567">
    <property type="term" value="P:protein ubiquitination"/>
    <property type="evidence" value="ECO:0007669"/>
    <property type="project" value="UniProtKB-UniRule"/>
</dbReference>
<keyword evidence="7 14" id="KW-0833">Ubl conjugation pathway</keyword>
<dbReference type="FunFam" id="3.30.40.10:FF:000466">
    <property type="entry name" value="E3 ubiquitin-protein ligase RNF168"/>
    <property type="match status" value="1"/>
</dbReference>
<dbReference type="HAMAP" id="MF_03066">
    <property type="entry name" value="RNF168"/>
    <property type="match status" value="1"/>
</dbReference>
<dbReference type="GO" id="GO:0035861">
    <property type="term" value="C:site of double-strand break"/>
    <property type="evidence" value="ECO:0007669"/>
    <property type="project" value="TreeGrafter"/>
</dbReference>
<dbReference type="GO" id="GO:0000151">
    <property type="term" value="C:ubiquitin ligase complex"/>
    <property type="evidence" value="ECO:0007669"/>
    <property type="project" value="UniProtKB-UniRule"/>
</dbReference>
<dbReference type="PANTHER" id="PTHR23328">
    <property type="entry name" value="RING-TYPE DOMAIN-CONTAINING PROTEIN"/>
    <property type="match status" value="1"/>
</dbReference>
<dbReference type="SUPFAM" id="SSF57850">
    <property type="entry name" value="RING/U-box"/>
    <property type="match status" value="1"/>
</dbReference>
<feature type="short sequence motif" description="LR motif 1" evidence="14">
    <location>
        <begin position="119"/>
        <end position="137"/>
    </location>
</feature>
<keyword evidence="9 14" id="KW-0156">Chromatin regulator</keyword>